<evidence type="ECO:0000256" key="5">
    <source>
        <dbReference type="ARBA" id="ARBA00023136"/>
    </source>
</evidence>
<sequence>MGKLHLEVVTPEKVMVSQEVDIVVAPGTMGEFGVLEGHVPFLSGIEPGELRFASGNQTERFLVTTGFSEVFDNKVSVLVDAAEKTTEIDLERARKAMERARERLAKDRGGEDIDFLRAEAALKRAMVRIRISEKIN</sequence>
<organism evidence="12 13">
    <name type="scientific">Candidatus Desulfacyla euxinica</name>
    <dbReference type="NCBI Taxonomy" id="2841693"/>
    <lineage>
        <taxon>Bacteria</taxon>
        <taxon>Deltaproteobacteria</taxon>
        <taxon>Candidatus Desulfacyla</taxon>
    </lineage>
</organism>
<dbReference type="AlphaFoldDB" id="A0A8J6N493"/>
<dbReference type="GO" id="GO:0045259">
    <property type="term" value="C:proton-transporting ATP synthase complex"/>
    <property type="evidence" value="ECO:0007669"/>
    <property type="project" value="UniProtKB-KW"/>
</dbReference>
<dbReference type="PANTHER" id="PTHR13822">
    <property type="entry name" value="ATP SYNTHASE DELTA/EPSILON CHAIN"/>
    <property type="match status" value="1"/>
</dbReference>
<evidence type="ECO:0000256" key="9">
    <source>
        <dbReference type="RuleBase" id="RU003656"/>
    </source>
</evidence>
<feature type="domain" description="ATP synthase F1 complex delta/epsilon subunit N-terminal" evidence="11">
    <location>
        <begin position="4"/>
        <end position="82"/>
    </location>
</feature>
<dbReference type="NCBIfam" id="TIGR01216">
    <property type="entry name" value="ATP_synt_epsi"/>
    <property type="match status" value="1"/>
</dbReference>
<evidence type="ECO:0000313" key="13">
    <source>
        <dbReference type="Proteomes" id="UP000650524"/>
    </source>
</evidence>
<keyword evidence="8" id="KW-1003">Cell membrane</keyword>
<dbReference type="EMBL" id="JACNJD010000376">
    <property type="protein sequence ID" value="MBC8179336.1"/>
    <property type="molecule type" value="Genomic_DNA"/>
</dbReference>
<dbReference type="GO" id="GO:0046933">
    <property type="term" value="F:proton-transporting ATP synthase activity, rotational mechanism"/>
    <property type="evidence" value="ECO:0007669"/>
    <property type="project" value="UniProtKB-UniRule"/>
</dbReference>
<gene>
    <name evidence="8" type="primary">atpC</name>
    <name evidence="12" type="ORF">H8E19_18180</name>
</gene>
<feature type="domain" description="ATP synthase epsilon subunit C-terminal" evidence="10">
    <location>
        <begin position="87"/>
        <end position="133"/>
    </location>
</feature>
<evidence type="ECO:0000256" key="2">
    <source>
        <dbReference type="ARBA" id="ARBA00005712"/>
    </source>
</evidence>
<dbReference type="HAMAP" id="MF_00530">
    <property type="entry name" value="ATP_synth_epsil_bac"/>
    <property type="match status" value="1"/>
</dbReference>
<dbReference type="Gene3D" id="1.20.5.440">
    <property type="entry name" value="ATP synthase delta/epsilon subunit, C-terminal domain"/>
    <property type="match status" value="1"/>
</dbReference>
<dbReference type="InterPro" id="IPR036794">
    <property type="entry name" value="ATP_F1_dsu/esu_C_sf"/>
</dbReference>
<dbReference type="GO" id="GO:0005886">
    <property type="term" value="C:plasma membrane"/>
    <property type="evidence" value="ECO:0007669"/>
    <property type="project" value="UniProtKB-SubCell"/>
</dbReference>
<dbReference type="InterPro" id="IPR001469">
    <property type="entry name" value="ATP_synth_F1_dsu/esu"/>
</dbReference>
<dbReference type="Pfam" id="PF02823">
    <property type="entry name" value="ATP-synt_DE_N"/>
    <property type="match status" value="1"/>
</dbReference>
<keyword evidence="7 8" id="KW-0066">ATP synthesis</keyword>
<dbReference type="InterPro" id="IPR020547">
    <property type="entry name" value="ATP_synth_F1_esu_C"/>
</dbReference>
<comment type="subcellular location">
    <subcellularLocation>
        <location evidence="1 8">Cell membrane</location>
        <topology evidence="1 8">Peripheral membrane protein</topology>
    </subcellularLocation>
</comment>
<evidence type="ECO:0000256" key="4">
    <source>
        <dbReference type="ARBA" id="ARBA00023065"/>
    </source>
</evidence>
<dbReference type="Pfam" id="PF00401">
    <property type="entry name" value="ATP-synt_DE"/>
    <property type="match status" value="1"/>
</dbReference>
<comment type="function">
    <text evidence="8">Produces ATP from ADP in the presence of a proton gradient across the membrane.</text>
</comment>
<dbReference type="NCBIfam" id="NF009980">
    <property type="entry name" value="PRK13446.1"/>
    <property type="match status" value="1"/>
</dbReference>
<keyword evidence="5 8" id="KW-0472">Membrane</keyword>
<keyword evidence="4 8" id="KW-0406">Ion transport</keyword>
<dbReference type="SUPFAM" id="SSF46604">
    <property type="entry name" value="Epsilon subunit of F1F0-ATP synthase C-terminal domain"/>
    <property type="match status" value="1"/>
</dbReference>
<evidence type="ECO:0000256" key="1">
    <source>
        <dbReference type="ARBA" id="ARBA00004202"/>
    </source>
</evidence>
<dbReference type="InterPro" id="IPR020546">
    <property type="entry name" value="ATP_synth_F1_dsu/esu_N"/>
</dbReference>
<protein>
    <recommendedName>
        <fullName evidence="8">ATP synthase epsilon chain</fullName>
    </recommendedName>
    <alternativeName>
        <fullName evidence="8">ATP synthase F1 sector epsilon subunit</fullName>
    </alternativeName>
    <alternativeName>
        <fullName evidence="8">F-ATPase epsilon subunit</fullName>
    </alternativeName>
</protein>
<evidence type="ECO:0000259" key="10">
    <source>
        <dbReference type="Pfam" id="PF00401"/>
    </source>
</evidence>
<evidence type="ECO:0000256" key="6">
    <source>
        <dbReference type="ARBA" id="ARBA00023196"/>
    </source>
</evidence>
<dbReference type="InterPro" id="IPR036771">
    <property type="entry name" value="ATPsynth_dsu/esu_N"/>
</dbReference>
<dbReference type="CDD" id="cd12152">
    <property type="entry name" value="F1-ATPase_delta"/>
    <property type="match status" value="1"/>
</dbReference>
<evidence type="ECO:0000256" key="3">
    <source>
        <dbReference type="ARBA" id="ARBA00022448"/>
    </source>
</evidence>
<comment type="caution">
    <text evidence="12">The sequence shown here is derived from an EMBL/GenBank/DDBJ whole genome shotgun (WGS) entry which is preliminary data.</text>
</comment>
<dbReference type="Proteomes" id="UP000650524">
    <property type="component" value="Unassembled WGS sequence"/>
</dbReference>
<reference evidence="12 13" key="1">
    <citation type="submission" date="2020-08" db="EMBL/GenBank/DDBJ databases">
        <title>Bridging the membrane lipid divide: bacteria of the FCB group superphylum have the potential to synthesize archaeal ether lipids.</title>
        <authorList>
            <person name="Villanueva L."/>
            <person name="Von Meijenfeldt F.A.B."/>
            <person name="Westbye A.B."/>
            <person name="Yadav S."/>
            <person name="Hopmans E.C."/>
            <person name="Dutilh B.E."/>
            <person name="Sinninghe Damste J.S."/>
        </authorList>
    </citation>
    <scope>NUCLEOTIDE SEQUENCE [LARGE SCALE GENOMIC DNA]</scope>
    <source>
        <strain evidence="12">NIOZ-UU27</strain>
    </source>
</reference>
<comment type="subunit">
    <text evidence="8 9">F-type ATPases have 2 components, CF(1) - the catalytic core - and CF(0) - the membrane proton channel. CF(1) has five subunits: alpha(3), beta(3), gamma(1), delta(1), epsilon(1). CF(0) has three main subunits: a, b and c.</text>
</comment>
<keyword evidence="3 8" id="KW-0813">Transport</keyword>
<evidence type="ECO:0000313" key="12">
    <source>
        <dbReference type="EMBL" id="MBC8179336.1"/>
    </source>
</evidence>
<evidence type="ECO:0000256" key="8">
    <source>
        <dbReference type="HAMAP-Rule" id="MF_00530"/>
    </source>
</evidence>
<name>A0A8J6N493_9DELT</name>
<accession>A0A8J6N493</accession>
<dbReference type="PANTHER" id="PTHR13822:SF10">
    <property type="entry name" value="ATP SYNTHASE EPSILON CHAIN, CHLOROPLASTIC"/>
    <property type="match status" value="1"/>
</dbReference>
<proteinExistence type="inferred from homology"/>
<dbReference type="SUPFAM" id="SSF51344">
    <property type="entry name" value="Epsilon subunit of F1F0-ATP synthase N-terminal domain"/>
    <property type="match status" value="1"/>
</dbReference>
<keyword evidence="8" id="KW-0375">Hydrogen ion transport</keyword>
<dbReference type="Gene3D" id="2.60.15.10">
    <property type="entry name" value="F0F1 ATP synthase delta/epsilon subunit, N-terminal"/>
    <property type="match status" value="1"/>
</dbReference>
<dbReference type="GO" id="GO:0005524">
    <property type="term" value="F:ATP binding"/>
    <property type="evidence" value="ECO:0007669"/>
    <property type="project" value="UniProtKB-UniRule"/>
</dbReference>
<keyword evidence="6 8" id="KW-0139">CF(1)</keyword>
<evidence type="ECO:0000256" key="7">
    <source>
        <dbReference type="ARBA" id="ARBA00023310"/>
    </source>
</evidence>
<evidence type="ECO:0000259" key="11">
    <source>
        <dbReference type="Pfam" id="PF02823"/>
    </source>
</evidence>
<comment type="similarity">
    <text evidence="2 8 9">Belongs to the ATPase epsilon chain family.</text>
</comment>